<keyword evidence="2 4" id="KW-0560">Oxidoreductase</keyword>
<reference evidence="4 5" key="1">
    <citation type="submission" date="2017-03" db="EMBL/GenBank/DDBJ databases">
        <authorList>
            <person name="Afonso C.L."/>
            <person name="Miller P.J."/>
            <person name="Scott M.A."/>
            <person name="Spackman E."/>
            <person name="Goraichik I."/>
            <person name="Dimitrov K.M."/>
            <person name="Suarez D.L."/>
            <person name="Swayne D.E."/>
        </authorList>
    </citation>
    <scope>NUCLEOTIDE SEQUENCE [LARGE SCALE GENOMIC DNA]</scope>
    <source>
        <strain evidence="5">8(6)</strain>
    </source>
</reference>
<dbReference type="EMBL" id="FXZI01000006">
    <property type="protein sequence ID" value="SMX91092.1"/>
    <property type="molecule type" value="Genomic_DNA"/>
</dbReference>
<dbReference type="InterPro" id="IPR002364">
    <property type="entry name" value="Quin_OxRdtase/zeta-crystal_CS"/>
</dbReference>
<dbReference type="Proteomes" id="UP000234300">
    <property type="component" value="Unassembled WGS sequence"/>
</dbReference>
<evidence type="ECO:0000256" key="1">
    <source>
        <dbReference type="ARBA" id="ARBA00022857"/>
    </source>
</evidence>
<evidence type="ECO:0000313" key="5">
    <source>
        <dbReference type="Proteomes" id="UP000234300"/>
    </source>
</evidence>
<dbReference type="EC" id="1.6.5.5" evidence="4"/>
<dbReference type="Gene3D" id="3.40.50.720">
    <property type="entry name" value="NAD(P)-binding Rossmann-like Domain"/>
    <property type="match status" value="1"/>
</dbReference>
<dbReference type="GO" id="GO:0035925">
    <property type="term" value="F:mRNA 3'-UTR AU-rich region binding"/>
    <property type="evidence" value="ECO:0007669"/>
    <property type="project" value="TreeGrafter"/>
</dbReference>
<dbReference type="SUPFAM" id="SSF51735">
    <property type="entry name" value="NAD(P)-binding Rossmann-fold domains"/>
    <property type="match status" value="1"/>
</dbReference>
<dbReference type="Gene3D" id="3.90.180.10">
    <property type="entry name" value="Medium-chain alcohol dehydrogenases, catalytic domain"/>
    <property type="match status" value="1"/>
</dbReference>
<feature type="domain" description="Enoyl reductase (ER)" evidence="3">
    <location>
        <begin position="11"/>
        <end position="322"/>
    </location>
</feature>
<dbReference type="InterPro" id="IPR036291">
    <property type="entry name" value="NAD(P)-bd_dom_sf"/>
</dbReference>
<gene>
    <name evidence="4" type="ORF">BAURA86_02082</name>
</gene>
<dbReference type="Pfam" id="PF08240">
    <property type="entry name" value="ADH_N"/>
    <property type="match status" value="1"/>
</dbReference>
<accession>A0A2H1JVM2</accession>
<keyword evidence="1" id="KW-0521">NADP</keyword>
<dbReference type="CDD" id="cd05286">
    <property type="entry name" value="QOR2"/>
    <property type="match status" value="1"/>
</dbReference>
<dbReference type="GO" id="GO:0003960">
    <property type="term" value="F:quinone reductase (NADPH) activity"/>
    <property type="evidence" value="ECO:0007669"/>
    <property type="project" value="UniProtKB-EC"/>
</dbReference>
<sequence>MTQAIQAMRAGGPEVLEFNEVDTPQPGPGEVLVDVAAAGVNFIDTYRRSGTYPMSYPHIVGSEGTGHIAEVGQGVASWSIGDRVAWHEGPGSYATQVVVKTDNLLRVPEGVSTEVAAAMPLQGLTAQYLATSSHEIKPGHTALVHAGAGGVGLLLTQIIKHLGGNVISTVSTEEKAELARKAGADEVFLYGDGVDMTATVKELTDGEGVEVAYDGVGKDTFDDSLASLKPLGSMVLFGGASGQVPPFDIQRLNSSGGIFLSRPSLAWFVRSSEELAKRSSMLFNGIEHGWLNFRVGATFALADAANAHRALEGRETTGKVVLTTA</sequence>
<dbReference type="FunFam" id="3.40.50.720:FF:000053">
    <property type="entry name" value="Quinone oxidoreductase 1"/>
    <property type="match status" value="1"/>
</dbReference>
<dbReference type="InterPro" id="IPR013149">
    <property type="entry name" value="ADH-like_C"/>
</dbReference>
<dbReference type="AlphaFoldDB" id="A0A2H1JVM2"/>
<dbReference type="PROSITE" id="PS01162">
    <property type="entry name" value="QOR_ZETA_CRYSTAL"/>
    <property type="match status" value="1"/>
</dbReference>
<dbReference type="GO" id="GO:0070402">
    <property type="term" value="F:NADPH binding"/>
    <property type="evidence" value="ECO:0007669"/>
    <property type="project" value="TreeGrafter"/>
</dbReference>
<evidence type="ECO:0000259" key="3">
    <source>
        <dbReference type="SMART" id="SM00829"/>
    </source>
</evidence>
<dbReference type="RefSeq" id="WP_101556996.1">
    <property type="nucleotide sequence ID" value="NZ_FXZI01000006.1"/>
</dbReference>
<dbReference type="SUPFAM" id="SSF50129">
    <property type="entry name" value="GroES-like"/>
    <property type="match status" value="1"/>
</dbReference>
<evidence type="ECO:0000256" key="2">
    <source>
        <dbReference type="ARBA" id="ARBA00023002"/>
    </source>
</evidence>
<dbReference type="PANTHER" id="PTHR48106:SF13">
    <property type="entry name" value="QUINONE OXIDOREDUCTASE-RELATED"/>
    <property type="match status" value="1"/>
</dbReference>
<dbReference type="InterPro" id="IPR013154">
    <property type="entry name" value="ADH-like_N"/>
</dbReference>
<dbReference type="SMART" id="SM00829">
    <property type="entry name" value="PKS_ER"/>
    <property type="match status" value="1"/>
</dbReference>
<dbReference type="InterPro" id="IPR020843">
    <property type="entry name" value="ER"/>
</dbReference>
<dbReference type="InterPro" id="IPR011032">
    <property type="entry name" value="GroES-like_sf"/>
</dbReference>
<dbReference type="GO" id="GO:0008270">
    <property type="term" value="F:zinc ion binding"/>
    <property type="evidence" value="ECO:0007669"/>
    <property type="project" value="InterPro"/>
</dbReference>
<dbReference type="GO" id="GO:0005829">
    <property type="term" value="C:cytosol"/>
    <property type="evidence" value="ECO:0007669"/>
    <property type="project" value="TreeGrafter"/>
</dbReference>
<proteinExistence type="predicted"/>
<evidence type="ECO:0000313" key="4">
    <source>
        <dbReference type="EMBL" id="SMX91092.1"/>
    </source>
</evidence>
<dbReference type="Pfam" id="PF00107">
    <property type="entry name" value="ADH_zinc_N"/>
    <property type="match status" value="1"/>
</dbReference>
<organism evidence="4 5">
    <name type="scientific">Brevibacterium aurantiacum</name>
    <dbReference type="NCBI Taxonomy" id="273384"/>
    <lineage>
        <taxon>Bacteria</taxon>
        <taxon>Bacillati</taxon>
        <taxon>Actinomycetota</taxon>
        <taxon>Actinomycetes</taxon>
        <taxon>Micrococcales</taxon>
        <taxon>Brevibacteriaceae</taxon>
        <taxon>Brevibacterium</taxon>
    </lineage>
</organism>
<name>A0A2H1JVM2_BREAU</name>
<dbReference type="InterPro" id="IPR047618">
    <property type="entry name" value="QOR-like"/>
</dbReference>
<dbReference type="PANTHER" id="PTHR48106">
    <property type="entry name" value="QUINONE OXIDOREDUCTASE PIG3-RELATED"/>
    <property type="match status" value="1"/>
</dbReference>
<protein>
    <submittedName>
        <fullName evidence="4">NADPH2:quinone reductase</fullName>
        <ecNumber evidence="4">1.6.5.5</ecNumber>
    </submittedName>
</protein>